<name>A0A7D9MDC7_PARCT</name>
<sequence length="84" mass="9573">TAYADRIRRPPPPGMQRTTAVNTASSTAQRSQEQRRSERLTYSQQIVEFLRQPNIDEVLAAKSPSYANNVALKYGILLDFYNLK</sequence>
<keyword evidence="3" id="KW-1185">Reference proteome</keyword>
<dbReference type="Proteomes" id="UP001152795">
    <property type="component" value="Unassembled WGS sequence"/>
</dbReference>
<proteinExistence type="predicted"/>
<evidence type="ECO:0000313" key="3">
    <source>
        <dbReference type="Proteomes" id="UP001152795"/>
    </source>
</evidence>
<dbReference type="EMBL" id="CACRXK020034146">
    <property type="protein sequence ID" value="CAB4044164.1"/>
    <property type="molecule type" value="Genomic_DNA"/>
</dbReference>
<protein>
    <submittedName>
        <fullName evidence="2">Uncharacterized protein</fullName>
    </submittedName>
</protein>
<reference evidence="2" key="1">
    <citation type="submission" date="2020-04" db="EMBL/GenBank/DDBJ databases">
        <authorList>
            <person name="Alioto T."/>
            <person name="Alioto T."/>
            <person name="Gomez Garrido J."/>
        </authorList>
    </citation>
    <scope>NUCLEOTIDE SEQUENCE</scope>
    <source>
        <strain evidence="2">A484AB</strain>
    </source>
</reference>
<organism evidence="2 3">
    <name type="scientific">Paramuricea clavata</name>
    <name type="common">Red gorgonian</name>
    <name type="synonym">Violescent sea-whip</name>
    <dbReference type="NCBI Taxonomy" id="317549"/>
    <lineage>
        <taxon>Eukaryota</taxon>
        <taxon>Metazoa</taxon>
        <taxon>Cnidaria</taxon>
        <taxon>Anthozoa</taxon>
        <taxon>Octocorallia</taxon>
        <taxon>Malacalcyonacea</taxon>
        <taxon>Plexauridae</taxon>
        <taxon>Paramuricea</taxon>
    </lineage>
</organism>
<accession>A0A7D9MDC7</accession>
<gene>
    <name evidence="2" type="ORF">PACLA_8A089864</name>
</gene>
<evidence type="ECO:0000313" key="2">
    <source>
        <dbReference type="EMBL" id="CAB4044164.1"/>
    </source>
</evidence>
<comment type="caution">
    <text evidence="2">The sequence shown here is derived from an EMBL/GenBank/DDBJ whole genome shotgun (WGS) entry which is preliminary data.</text>
</comment>
<dbReference type="AlphaFoldDB" id="A0A7D9MDC7"/>
<feature type="non-terminal residue" evidence="2">
    <location>
        <position position="84"/>
    </location>
</feature>
<feature type="region of interest" description="Disordered" evidence="1">
    <location>
        <begin position="1"/>
        <end position="39"/>
    </location>
</feature>
<evidence type="ECO:0000256" key="1">
    <source>
        <dbReference type="SAM" id="MobiDB-lite"/>
    </source>
</evidence>